<gene>
    <name evidence="2" type="ORF">SM436_25850</name>
</gene>
<dbReference type="RefSeq" id="WP_371943859.1">
    <property type="nucleotide sequence ID" value="NZ_JAXCEH010000019.1"/>
</dbReference>
<sequence>MTKTLAEAGLPPAHYIDVGIRFTVLLRRTTSTTRPGDDLNQTELRVYDALATGARTVAELQGQLNLTAPNIRQALRGSRHRGLIEQHGGRGRTTTYRRPAD</sequence>
<evidence type="ECO:0008006" key="4">
    <source>
        <dbReference type="Google" id="ProtNLM"/>
    </source>
</evidence>
<evidence type="ECO:0000256" key="1">
    <source>
        <dbReference type="SAM" id="MobiDB-lite"/>
    </source>
</evidence>
<feature type="compositionally biased region" description="Low complexity" evidence="1">
    <location>
        <begin position="92"/>
        <end position="101"/>
    </location>
</feature>
<dbReference type="Gene3D" id="1.10.10.10">
    <property type="entry name" value="Winged helix-like DNA-binding domain superfamily/Winged helix DNA-binding domain"/>
    <property type="match status" value="1"/>
</dbReference>
<dbReference type="EMBL" id="JAXCEH010000019">
    <property type="protein sequence ID" value="MFA1557115.1"/>
    <property type="molecule type" value="Genomic_DNA"/>
</dbReference>
<name>A0ABV4R4R9_9ACTN</name>
<comment type="caution">
    <text evidence="2">The sequence shown here is derived from an EMBL/GenBank/DDBJ whole genome shotgun (WGS) entry which is preliminary data.</text>
</comment>
<reference evidence="2 3" key="1">
    <citation type="submission" date="2023-11" db="EMBL/GenBank/DDBJ databases">
        <title>Actinomadura monticuli sp. nov., isolated from volcanic ash.</title>
        <authorList>
            <person name="Lee S.D."/>
            <person name="Yang H."/>
            <person name="Kim I.S."/>
        </authorList>
    </citation>
    <scope>NUCLEOTIDE SEQUENCE [LARGE SCALE GENOMIC DNA]</scope>
    <source>
        <strain evidence="2 3">DSM 45346</strain>
    </source>
</reference>
<evidence type="ECO:0000313" key="2">
    <source>
        <dbReference type="EMBL" id="MFA1557115.1"/>
    </source>
</evidence>
<organism evidence="2 3">
    <name type="scientific">Actinomadura chokoriensis</name>
    <dbReference type="NCBI Taxonomy" id="454156"/>
    <lineage>
        <taxon>Bacteria</taxon>
        <taxon>Bacillati</taxon>
        <taxon>Actinomycetota</taxon>
        <taxon>Actinomycetes</taxon>
        <taxon>Streptosporangiales</taxon>
        <taxon>Thermomonosporaceae</taxon>
        <taxon>Actinomadura</taxon>
    </lineage>
</organism>
<dbReference type="Proteomes" id="UP001569904">
    <property type="component" value="Unassembled WGS sequence"/>
</dbReference>
<proteinExistence type="predicted"/>
<evidence type="ECO:0000313" key="3">
    <source>
        <dbReference type="Proteomes" id="UP001569904"/>
    </source>
</evidence>
<dbReference type="InterPro" id="IPR036388">
    <property type="entry name" value="WH-like_DNA-bd_sf"/>
</dbReference>
<feature type="region of interest" description="Disordered" evidence="1">
    <location>
        <begin position="78"/>
        <end position="101"/>
    </location>
</feature>
<keyword evidence="3" id="KW-1185">Reference proteome</keyword>
<dbReference type="SUPFAM" id="SSF46785">
    <property type="entry name" value="Winged helix' DNA-binding domain"/>
    <property type="match status" value="1"/>
</dbReference>
<accession>A0ABV4R4R9</accession>
<dbReference type="InterPro" id="IPR036390">
    <property type="entry name" value="WH_DNA-bd_sf"/>
</dbReference>
<protein>
    <recommendedName>
        <fullName evidence="4">MarR family transcriptional regulator</fullName>
    </recommendedName>
</protein>